<feature type="signal peptide" evidence="2">
    <location>
        <begin position="1"/>
        <end position="25"/>
    </location>
</feature>
<gene>
    <name evidence="3" type="ORF">GCM10010191_67570</name>
</gene>
<dbReference type="EMBL" id="BAAARW010000026">
    <property type="protein sequence ID" value="GAA2441790.1"/>
    <property type="molecule type" value="Genomic_DNA"/>
</dbReference>
<protein>
    <submittedName>
        <fullName evidence="3">Class F sortase</fullName>
    </submittedName>
</protein>
<evidence type="ECO:0000256" key="2">
    <source>
        <dbReference type="SAM" id="SignalP"/>
    </source>
</evidence>
<keyword evidence="1" id="KW-0378">Hydrolase</keyword>
<dbReference type="RefSeq" id="WP_344594505.1">
    <property type="nucleotide sequence ID" value="NZ_BAAARW010000026.1"/>
</dbReference>
<evidence type="ECO:0000256" key="1">
    <source>
        <dbReference type="ARBA" id="ARBA00022801"/>
    </source>
</evidence>
<keyword evidence="4" id="KW-1185">Reference proteome</keyword>
<name>A0ABN3JVQ6_9ACTN</name>
<dbReference type="InterPro" id="IPR005754">
    <property type="entry name" value="Sortase"/>
</dbReference>
<sequence length="204" mass="20848">MPAPTSGRRALGAATGALLTGLLLAGCGGDTAGTAAPSPGGTTVAAANTASLAESAPTKITISKIGVSAPVGRLGLRPDGRIEEPPLSRPNLTGWYKEGPTPGEVGPSVVLGHVDANGKAAVFARLKDLKPGDRIQVGRQDGSTATFAVERSERVDKNAFPHQKVFGADLDHASLRLVTCGGAFDRASGHYKDNLIVYTRLVTA</sequence>
<reference evidence="3 4" key="1">
    <citation type="journal article" date="2019" name="Int. J. Syst. Evol. Microbiol.">
        <title>The Global Catalogue of Microorganisms (GCM) 10K type strain sequencing project: providing services to taxonomists for standard genome sequencing and annotation.</title>
        <authorList>
            <consortium name="The Broad Institute Genomics Platform"/>
            <consortium name="The Broad Institute Genome Sequencing Center for Infectious Disease"/>
            <person name="Wu L."/>
            <person name="Ma J."/>
        </authorList>
    </citation>
    <scope>NUCLEOTIDE SEQUENCE [LARGE SCALE GENOMIC DNA]</scope>
    <source>
        <strain evidence="3 4">JCM 3325</strain>
    </source>
</reference>
<dbReference type="NCBIfam" id="NF033748">
    <property type="entry name" value="class_F_sortase"/>
    <property type="match status" value="1"/>
</dbReference>
<dbReference type="SUPFAM" id="SSF63817">
    <property type="entry name" value="Sortase"/>
    <property type="match status" value="1"/>
</dbReference>
<dbReference type="CDD" id="cd05829">
    <property type="entry name" value="Sortase_F"/>
    <property type="match status" value="1"/>
</dbReference>
<dbReference type="Proteomes" id="UP001501231">
    <property type="component" value="Unassembled WGS sequence"/>
</dbReference>
<evidence type="ECO:0000313" key="3">
    <source>
        <dbReference type="EMBL" id="GAA2441790.1"/>
    </source>
</evidence>
<organism evidence="3 4">
    <name type="scientific">Actinomadura vinacea</name>
    <dbReference type="NCBI Taxonomy" id="115336"/>
    <lineage>
        <taxon>Bacteria</taxon>
        <taxon>Bacillati</taxon>
        <taxon>Actinomycetota</taxon>
        <taxon>Actinomycetes</taxon>
        <taxon>Streptosporangiales</taxon>
        <taxon>Thermomonosporaceae</taxon>
        <taxon>Actinomadura</taxon>
    </lineage>
</organism>
<comment type="caution">
    <text evidence="3">The sequence shown here is derived from an EMBL/GenBank/DDBJ whole genome shotgun (WGS) entry which is preliminary data.</text>
</comment>
<accession>A0ABN3JVQ6</accession>
<dbReference type="Pfam" id="PF04203">
    <property type="entry name" value="Sortase"/>
    <property type="match status" value="1"/>
</dbReference>
<proteinExistence type="predicted"/>
<dbReference type="Gene3D" id="2.40.260.10">
    <property type="entry name" value="Sortase"/>
    <property type="match status" value="1"/>
</dbReference>
<keyword evidence="2" id="KW-0732">Signal</keyword>
<evidence type="ECO:0000313" key="4">
    <source>
        <dbReference type="Proteomes" id="UP001501231"/>
    </source>
</evidence>
<feature type="chain" id="PRO_5047480092" evidence="2">
    <location>
        <begin position="26"/>
        <end position="204"/>
    </location>
</feature>
<dbReference type="InterPro" id="IPR023365">
    <property type="entry name" value="Sortase_dom-sf"/>
</dbReference>
<dbReference type="InterPro" id="IPR042001">
    <property type="entry name" value="Sortase_F"/>
</dbReference>